<gene>
    <name evidence="1" type="ORF">S01H4_19746</name>
</gene>
<dbReference type="AlphaFoldDB" id="X0YR06"/>
<organism evidence="1">
    <name type="scientific">marine sediment metagenome</name>
    <dbReference type="NCBI Taxonomy" id="412755"/>
    <lineage>
        <taxon>unclassified sequences</taxon>
        <taxon>metagenomes</taxon>
        <taxon>ecological metagenomes</taxon>
    </lineage>
</organism>
<feature type="non-terminal residue" evidence="1">
    <location>
        <position position="102"/>
    </location>
</feature>
<accession>X0YR06</accession>
<name>X0YR06_9ZZZZ</name>
<sequence>MIRVKHAPSAAAIGESAYTIGRGQRRERDIRFASEVGLRKQSLGLQERGQNIQAERSAEQLALQRQELGFRKEQWQEEPSRQLEKGLQEQERLQKKITWQYD</sequence>
<dbReference type="EMBL" id="BART01008828">
    <property type="protein sequence ID" value="GAG58665.1"/>
    <property type="molecule type" value="Genomic_DNA"/>
</dbReference>
<proteinExistence type="predicted"/>
<protein>
    <submittedName>
        <fullName evidence="1">Uncharacterized protein</fullName>
    </submittedName>
</protein>
<reference evidence="1" key="1">
    <citation type="journal article" date="2014" name="Front. Microbiol.">
        <title>High frequency of phylogenetically diverse reductive dehalogenase-homologous genes in deep subseafloor sedimentary metagenomes.</title>
        <authorList>
            <person name="Kawai M."/>
            <person name="Futagami T."/>
            <person name="Toyoda A."/>
            <person name="Takaki Y."/>
            <person name="Nishi S."/>
            <person name="Hori S."/>
            <person name="Arai W."/>
            <person name="Tsubouchi T."/>
            <person name="Morono Y."/>
            <person name="Uchiyama I."/>
            <person name="Ito T."/>
            <person name="Fujiyama A."/>
            <person name="Inagaki F."/>
            <person name="Takami H."/>
        </authorList>
    </citation>
    <scope>NUCLEOTIDE SEQUENCE</scope>
    <source>
        <strain evidence="1">Expedition CK06-06</strain>
    </source>
</reference>
<evidence type="ECO:0000313" key="1">
    <source>
        <dbReference type="EMBL" id="GAG58665.1"/>
    </source>
</evidence>
<comment type="caution">
    <text evidence="1">The sequence shown here is derived from an EMBL/GenBank/DDBJ whole genome shotgun (WGS) entry which is preliminary data.</text>
</comment>